<dbReference type="RefSeq" id="WP_308872389.1">
    <property type="nucleotide sequence ID" value="NZ_CP133217.1"/>
</dbReference>
<dbReference type="EMBL" id="CP133217">
    <property type="protein sequence ID" value="WML88576.1"/>
    <property type="molecule type" value="Genomic_DNA"/>
</dbReference>
<sequence>MSYDRAIQLIWDIEKNIDVTKLTFEDIHIWPLLRIAIYNENLELTPPTVKTSTIKKIKSALNILFEGFIDKKNNLKKGHSDFYLSSHTTSRTCQIDEKWHDFIFSPLAEWIKQEHPKASIYYEEFAPGGEYRAPRYEKTAYFTLALVKIHVLGRFFPEKESATLNHEINKLIHFIQTKGGSCESLQTQKLMQRLSRFKRLTNYFNKKLIAIKPRILFIVTYYSIIGMALLHASRKRGIKSVDIQHGVQGAMHVAYGVWDNIPFDGYSCLPDFFWVWSENENKTLKIANPRHQVIVAGNIQQFYWQEKRHPLQKKLLSVIEASKKTTIILVSLQPVESTLVDEIVTTIKNNRFPQCFWLFRLHPCMNKEWDSHLDRKLSAYPLSCEYKISSELPLPSVLNIISGHVTLYSSVTIEAAAIGISTLLYHDNCPFFPDLESSNKVISKKPQDHFEALFEEYLSLMKKSTAGKFEISQQSPFSVFMQESKLGIANR</sequence>
<keyword evidence="1" id="KW-0472">Membrane</keyword>
<reference evidence="2" key="1">
    <citation type="submission" date="2023-08" db="EMBL/GenBank/DDBJ databases">
        <title>New molecular markers tilS and rpoB for phylogenetic and monitoring studies of the genus Thiothrix biodiversity.</title>
        <authorList>
            <person name="Ravin N.V."/>
            <person name="Smolyakov D."/>
            <person name="Markov N.D."/>
            <person name="Beletsky A.V."/>
            <person name="Mardanov A.V."/>
            <person name="Rudenko T.S."/>
            <person name="Grabovich M.Y."/>
        </authorList>
    </citation>
    <scope>NUCLEOTIDE SEQUENCE</scope>
    <source>
        <strain evidence="2">DNT52</strain>
    </source>
</reference>
<evidence type="ECO:0000313" key="2">
    <source>
        <dbReference type="EMBL" id="WML88576.1"/>
    </source>
</evidence>
<dbReference type="AlphaFoldDB" id="A0AA51MUF3"/>
<keyword evidence="1" id="KW-1133">Transmembrane helix</keyword>
<organism evidence="2">
    <name type="scientific">Thiothrix subterranea</name>
    <dbReference type="NCBI Taxonomy" id="2735563"/>
    <lineage>
        <taxon>Bacteria</taxon>
        <taxon>Pseudomonadati</taxon>
        <taxon>Pseudomonadota</taxon>
        <taxon>Gammaproteobacteria</taxon>
        <taxon>Thiotrichales</taxon>
        <taxon>Thiotrichaceae</taxon>
        <taxon>Thiothrix</taxon>
    </lineage>
</organism>
<gene>
    <name evidence="2" type="ORF">RCG00_09405</name>
</gene>
<dbReference type="Proteomes" id="UP001229862">
    <property type="component" value="Chromosome"/>
</dbReference>
<feature type="transmembrane region" description="Helical" evidence="1">
    <location>
        <begin position="215"/>
        <end position="233"/>
    </location>
</feature>
<evidence type="ECO:0000256" key="1">
    <source>
        <dbReference type="SAM" id="Phobius"/>
    </source>
</evidence>
<accession>A0AA51MUF3</accession>
<evidence type="ECO:0008006" key="3">
    <source>
        <dbReference type="Google" id="ProtNLM"/>
    </source>
</evidence>
<dbReference type="SUPFAM" id="SSF53756">
    <property type="entry name" value="UDP-Glycosyltransferase/glycogen phosphorylase"/>
    <property type="match status" value="1"/>
</dbReference>
<protein>
    <recommendedName>
        <fullName evidence="3">Capsule biosynthesis protein</fullName>
    </recommendedName>
</protein>
<keyword evidence="1" id="KW-0812">Transmembrane</keyword>
<name>A0AA51MUF3_9GAMM</name>
<proteinExistence type="predicted"/>